<sequence length="260" mass="27426">MKFTASVAALILLRGSAIALPLEPGVLAIGDNRLPSPYPEVKAPQRGPGSCGKPDRPSSVGPGVPKPSAKPDTEPDTEPGGEPGTQPGFQPGFQPGIQPGTKPGTQPGIPQPGDNPPKPQPTSDAGGQVPGPEVDDYPYKGQCDQIDENQQTTCQCTSFAAWRVVNRLHADFNGYARQGWGNANQWANVARNAGLVVDNTPAPGAIAQTTAGPYGHVAWVHDVDVDGNEVEIEDYNGAGGDRRYGRGKRSADEFQYIHFQ</sequence>
<reference evidence="4 5" key="1">
    <citation type="journal article" date="2011" name="PLoS Genet.">
        <title>Genome sequencing and comparative transcriptomics of the model entomopathogenic fungi Metarhizium anisopliae and M. acridum.</title>
        <authorList>
            <person name="Gao Q."/>
            <person name="Jin K."/>
            <person name="Ying S.H."/>
            <person name="Zhang Y."/>
            <person name="Xiao G."/>
            <person name="Shang Y."/>
            <person name="Duan Z."/>
            <person name="Hu X."/>
            <person name="Xie X.Q."/>
            <person name="Zhou G."/>
            <person name="Peng G."/>
            <person name="Luo Z."/>
            <person name="Huang W."/>
            <person name="Wang B."/>
            <person name="Fang W."/>
            <person name="Wang S."/>
            <person name="Zhong Y."/>
            <person name="Ma L.J."/>
            <person name="St Leger R.J."/>
            <person name="Zhao G.P."/>
            <person name="Pei Y."/>
            <person name="Feng M.G."/>
            <person name="Xia Y."/>
            <person name="Wang C."/>
        </authorList>
    </citation>
    <scope>NUCLEOTIDE SEQUENCE [LARGE SCALE GENOMIC DNA]</scope>
    <source>
        <strain evidence="4 5">CQMa 102</strain>
    </source>
</reference>
<dbReference type="eggNOG" id="ENOG502RKHU">
    <property type="taxonomic scope" value="Eukaryota"/>
</dbReference>
<dbReference type="Pfam" id="PF05257">
    <property type="entry name" value="CHAP"/>
    <property type="match status" value="1"/>
</dbReference>
<feature type="compositionally biased region" description="Pro residues" evidence="1">
    <location>
        <begin position="109"/>
        <end position="120"/>
    </location>
</feature>
<name>E9DZB5_METAQ</name>
<dbReference type="InParanoid" id="E9DZB5"/>
<dbReference type="OMA" id="NANQWAN"/>
<protein>
    <submittedName>
        <fullName evidence="4">Choline binding protein D</fullName>
    </submittedName>
</protein>
<evidence type="ECO:0000259" key="3">
    <source>
        <dbReference type="PROSITE" id="PS50911"/>
    </source>
</evidence>
<dbReference type="AlphaFoldDB" id="E9DZB5"/>
<evidence type="ECO:0000256" key="2">
    <source>
        <dbReference type="SAM" id="SignalP"/>
    </source>
</evidence>
<dbReference type="PROSITE" id="PS50911">
    <property type="entry name" value="CHAP"/>
    <property type="match status" value="1"/>
</dbReference>
<dbReference type="GeneID" id="19247274"/>
<feature type="domain" description="Peptidase C51" evidence="3">
    <location>
        <begin position="131"/>
        <end position="258"/>
    </location>
</feature>
<evidence type="ECO:0000313" key="5">
    <source>
        <dbReference type="Proteomes" id="UP000002499"/>
    </source>
</evidence>
<evidence type="ECO:0000256" key="1">
    <source>
        <dbReference type="SAM" id="MobiDB-lite"/>
    </source>
</evidence>
<accession>E9DZB5</accession>
<organism evidence="5">
    <name type="scientific">Metarhizium acridum (strain CQMa 102)</name>
    <dbReference type="NCBI Taxonomy" id="655827"/>
    <lineage>
        <taxon>Eukaryota</taxon>
        <taxon>Fungi</taxon>
        <taxon>Dikarya</taxon>
        <taxon>Ascomycota</taxon>
        <taxon>Pezizomycotina</taxon>
        <taxon>Sordariomycetes</taxon>
        <taxon>Hypocreomycetidae</taxon>
        <taxon>Hypocreales</taxon>
        <taxon>Clavicipitaceae</taxon>
        <taxon>Metarhizium</taxon>
    </lineage>
</organism>
<keyword evidence="2" id="KW-0732">Signal</keyword>
<dbReference type="InterPro" id="IPR038765">
    <property type="entry name" value="Papain-like_cys_pep_sf"/>
</dbReference>
<keyword evidence="5" id="KW-1185">Reference proteome</keyword>
<dbReference type="OrthoDB" id="5358886at2759"/>
<feature type="compositionally biased region" description="Low complexity" evidence="1">
    <location>
        <begin position="57"/>
        <end position="67"/>
    </location>
</feature>
<dbReference type="Gene3D" id="3.90.1720.10">
    <property type="entry name" value="endopeptidase domain like (from Nostoc punctiforme)"/>
    <property type="match status" value="1"/>
</dbReference>
<feature type="signal peptide" evidence="2">
    <location>
        <begin position="1"/>
        <end position="19"/>
    </location>
</feature>
<evidence type="ECO:0000313" key="4">
    <source>
        <dbReference type="EMBL" id="EFY91077.1"/>
    </source>
</evidence>
<dbReference type="Proteomes" id="UP000002499">
    <property type="component" value="Unassembled WGS sequence"/>
</dbReference>
<feature type="chain" id="PRO_5003238362" evidence="2">
    <location>
        <begin position="20"/>
        <end position="260"/>
    </location>
</feature>
<gene>
    <name evidence="4" type="ORF">MAC_02963</name>
</gene>
<dbReference type="HOGENOM" id="CLU_093547_0_0_1"/>
<dbReference type="InterPro" id="IPR007921">
    <property type="entry name" value="CHAP_dom"/>
</dbReference>
<dbReference type="SUPFAM" id="SSF54001">
    <property type="entry name" value="Cysteine proteinases"/>
    <property type="match status" value="1"/>
</dbReference>
<feature type="region of interest" description="Disordered" evidence="1">
    <location>
        <begin position="33"/>
        <end position="142"/>
    </location>
</feature>
<feature type="compositionally biased region" description="Low complexity" evidence="1">
    <location>
        <begin position="80"/>
        <end position="108"/>
    </location>
</feature>
<dbReference type="STRING" id="655827.E9DZB5"/>
<proteinExistence type="predicted"/>
<dbReference type="KEGG" id="maw:19247274"/>
<dbReference type="EMBL" id="GL698485">
    <property type="protein sequence ID" value="EFY91077.1"/>
    <property type="molecule type" value="Genomic_DNA"/>
</dbReference>